<reference evidence="4 5" key="1">
    <citation type="submission" date="2019-09" db="EMBL/GenBank/DDBJ databases">
        <title>The hologenome of the rock-dwelling lichen Lasallia pustulata.</title>
        <authorList>
            <person name="Greshake Tzovaras B."/>
            <person name="Segers F."/>
            <person name="Bicker A."/>
            <person name="Dal Grande F."/>
            <person name="Otte J."/>
            <person name="Hankeln T."/>
            <person name="Schmitt I."/>
            <person name="Ebersberger I."/>
        </authorList>
    </citation>
    <scope>NUCLEOTIDE SEQUENCE [LARGE SCALE GENOMIC DNA]</scope>
    <source>
        <strain evidence="4">A1-1</strain>
    </source>
</reference>
<dbReference type="GO" id="GO:0006357">
    <property type="term" value="P:regulation of transcription by RNA polymerase II"/>
    <property type="evidence" value="ECO:0007669"/>
    <property type="project" value="TreeGrafter"/>
</dbReference>
<feature type="compositionally biased region" description="Polar residues" evidence="2">
    <location>
        <begin position="530"/>
        <end position="544"/>
    </location>
</feature>
<evidence type="ECO:0000313" key="5">
    <source>
        <dbReference type="Proteomes" id="UP000324767"/>
    </source>
</evidence>
<feature type="compositionally biased region" description="Basic and acidic residues" evidence="2">
    <location>
        <begin position="695"/>
        <end position="704"/>
    </location>
</feature>
<feature type="compositionally biased region" description="Basic and acidic residues" evidence="2">
    <location>
        <begin position="668"/>
        <end position="678"/>
    </location>
</feature>
<dbReference type="SMART" id="SM00355">
    <property type="entry name" value="ZnF_C2H2"/>
    <property type="match status" value="3"/>
</dbReference>
<dbReference type="InterPro" id="IPR051061">
    <property type="entry name" value="Zinc_finger_trans_reg"/>
</dbReference>
<evidence type="ECO:0000259" key="3">
    <source>
        <dbReference type="PROSITE" id="PS50157"/>
    </source>
</evidence>
<gene>
    <name evidence="4" type="ORF">FRX48_08599</name>
</gene>
<keyword evidence="1" id="KW-0479">Metal-binding</keyword>
<dbReference type="InterPro" id="IPR013087">
    <property type="entry name" value="Znf_C2H2_type"/>
</dbReference>
<dbReference type="Gene3D" id="3.30.160.60">
    <property type="entry name" value="Classic Zinc Finger"/>
    <property type="match status" value="2"/>
</dbReference>
<feature type="region of interest" description="Disordered" evidence="2">
    <location>
        <begin position="668"/>
        <end position="716"/>
    </location>
</feature>
<keyword evidence="1" id="KW-0863">Zinc-finger</keyword>
<evidence type="ECO:0000256" key="2">
    <source>
        <dbReference type="SAM" id="MobiDB-lite"/>
    </source>
</evidence>
<name>A0A5M8PEN0_9LECA</name>
<dbReference type="InterPro" id="IPR059009">
    <property type="entry name" value="Znf_C2H2_17_1st"/>
</dbReference>
<dbReference type="OrthoDB" id="5305647at2759"/>
<feature type="compositionally biased region" description="Basic and acidic residues" evidence="2">
    <location>
        <begin position="557"/>
        <end position="566"/>
    </location>
</feature>
<feature type="domain" description="C2H2-type" evidence="3">
    <location>
        <begin position="642"/>
        <end position="671"/>
    </location>
</feature>
<feature type="region of interest" description="Disordered" evidence="2">
    <location>
        <begin position="273"/>
        <end position="303"/>
    </location>
</feature>
<dbReference type="EMBL" id="VXIT01000016">
    <property type="protein sequence ID" value="KAA6407761.1"/>
    <property type="molecule type" value="Genomic_DNA"/>
</dbReference>
<dbReference type="Proteomes" id="UP000324767">
    <property type="component" value="Unassembled WGS sequence"/>
</dbReference>
<evidence type="ECO:0000313" key="4">
    <source>
        <dbReference type="EMBL" id="KAA6407761.1"/>
    </source>
</evidence>
<dbReference type="PROSITE" id="PS50157">
    <property type="entry name" value="ZINC_FINGER_C2H2_2"/>
    <property type="match status" value="1"/>
</dbReference>
<keyword evidence="1" id="KW-0862">Zinc</keyword>
<feature type="region of interest" description="Disordered" evidence="2">
    <location>
        <begin position="503"/>
        <end position="566"/>
    </location>
</feature>
<dbReference type="Pfam" id="PF26177">
    <property type="entry name" value="zf_C2H2_17_1st"/>
    <property type="match status" value="1"/>
</dbReference>
<organism evidence="4 5">
    <name type="scientific">Lasallia pustulata</name>
    <dbReference type="NCBI Taxonomy" id="136370"/>
    <lineage>
        <taxon>Eukaryota</taxon>
        <taxon>Fungi</taxon>
        <taxon>Dikarya</taxon>
        <taxon>Ascomycota</taxon>
        <taxon>Pezizomycotina</taxon>
        <taxon>Lecanoromycetes</taxon>
        <taxon>OSLEUM clade</taxon>
        <taxon>Umbilicariomycetidae</taxon>
        <taxon>Umbilicariales</taxon>
        <taxon>Umbilicariaceae</taxon>
        <taxon>Lasallia</taxon>
    </lineage>
</organism>
<dbReference type="PANTHER" id="PTHR46179">
    <property type="entry name" value="ZINC FINGER PROTEIN"/>
    <property type="match status" value="1"/>
</dbReference>
<accession>A0A5M8PEN0</accession>
<dbReference type="AlphaFoldDB" id="A0A5M8PEN0"/>
<feature type="region of interest" description="Disordered" evidence="2">
    <location>
        <begin position="351"/>
        <end position="375"/>
    </location>
</feature>
<comment type="caution">
    <text evidence="4">The sequence shown here is derived from an EMBL/GenBank/DDBJ whole genome shotgun (WGS) entry which is preliminary data.</text>
</comment>
<feature type="compositionally biased region" description="Low complexity" evidence="2">
    <location>
        <begin position="363"/>
        <end position="375"/>
    </location>
</feature>
<sequence length="743" mass="82942">MAIEGDPVVGRLSLYALISLARHVQRVRQLLKARVQAHKSPLLIDHHEQFVQLASVEGQSILKSLKQRADRLPSLPPVEKSAPEKTKIGFTILLHALDHHIKEPNHRPLGETAADESLFVRHHVGYSHLTKIAQARHVFDLSTSLLARLDRMRAAGCGDGAKDYPCHQQQGWSLQDEKTVANLEHLLRCLQHDAWNALIQHFVRIIQADRDHWGRYWQQIEQLDDGWFVEWPNGRRPLSTTWPWNIKPSLVILWGVCWMFVYGERDTHYDAGRGRGGGRPHQGNNAGARSHAPYGQAPTAGYYTNDTTPAVEWQATGGRLAEVSPAAAAAASTRLSAAAAQVPTATATTTAAAAARPRLSECSPSPSRSHAHAAPVQTHMQLATPYQAGNTASPLRYRPHVPLAASSSYNPNTTDISLGCDSTLTDYIWNIPSSNVFPQAWFPSTENWQPGPEHSVPELVDLPEKHLRRDPAPQLTLSTSYTPGTILAPQLEVSSYLEGELIAPMHGPDRNSSPYSENSDARHYPPGGLSPNSDQTHRASSMSVASPRPGVSPPQTRTEEPPRDAEGNMFCSHVKCLDQRKIFQRKCEWSKHMDKHERPHKCKVAGCEKLSGFTYAGGLLRHEREVHNMWGGPKTSRMCPHPDCKRSTGDGFTRKENLQEHLRRVHRGVEDRITKLEPEQAPSGGQGGSRKRRRVPLDEDPNKIDDEDSEDTQETVKRLRQDVVTLQERVQQLENVVRALRWP</sequence>
<proteinExistence type="predicted"/>
<dbReference type="GO" id="GO:0005634">
    <property type="term" value="C:nucleus"/>
    <property type="evidence" value="ECO:0007669"/>
    <property type="project" value="TreeGrafter"/>
</dbReference>
<dbReference type="Pfam" id="PF26176">
    <property type="entry name" value="zf_C2H2_17_2"/>
    <property type="match status" value="1"/>
</dbReference>
<dbReference type="PANTHER" id="PTHR46179:SF24">
    <property type="entry name" value="C2H2-TYPE DOMAIN-CONTAINING PROTEIN"/>
    <property type="match status" value="1"/>
</dbReference>
<evidence type="ECO:0000256" key="1">
    <source>
        <dbReference type="PROSITE-ProRule" id="PRU00042"/>
    </source>
</evidence>
<protein>
    <recommendedName>
        <fullName evidence="3">C2H2-type domain-containing protein</fullName>
    </recommendedName>
</protein>
<dbReference type="InterPro" id="IPR059095">
    <property type="entry name" value="Znf_C2H2_17_2nd"/>
</dbReference>
<dbReference type="GO" id="GO:0008270">
    <property type="term" value="F:zinc ion binding"/>
    <property type="evidence" value="ECO:0007669"/>
    <property type="project" value="UniProtKB-KW"/>
</dbReference>